<name>A0A7Z2T3K2_9VIBR</name>
<evidence type="ECO:0008006" key="3">
    <source>
        <dbReference type="Google" id="ProtNLM"/>
    </source>
</evidence>
<evidence type="ECO:0000313" key="1">
    <source>
        <dbReference type="EMBL" id="QIA63641.1"/>
    </source>
</evidence>
<proteinExistence type="predicted"/>
<keyword evidence="2" id="KW-1185">Reference proteome</keyword>
<evidence type="ECO:0000313" key="2">
    <source>
        <dbReference type="Proteomes" id="UP000464262"/>
    </source>
</evidence>
<protein>
    <recommendedName>
        <fullName evidence="3">Lipoprotein</fullName>
    </recommendedName>
</protein>
<dbReference type="RefSeq" id="WP_164648534.1">
    <property type="nucleotide sequence ID" value="NZ_CP047475.1"/>
</dbReference>
<accession>A0A7Z2T3K2</accession>
<dbReference type="AlphaFoldDB" id="A0A7Z2T3K2"/>
<dbReference type="KEGG" id="vas:GT360_08990"/>
<dbReference type="Proteomes" id="UP000464262">
    <property type="component" value="Chromosome 1"/>
</dbReference>
<gene>
    <name evidence="1" type="ORF">GT360_08990</name>
</gene>
<organism evidence="1 2">
    <name type="scientific">Vibrio astriarenae</name>
    <dbReference type="NCBI Taxonomy" id="1481923"/>
    <lineage>
        <taxon>Bacteria</taxon>
        <taxon>Pseudomonadati</taxon>
        <taxon>Pseudomonadota</taxon>
        <taxon>Gammaproteobacteria</taxon>
        <taxon>Vibrionales</taxon>
        <taxon>Vibrionaceae</taxon>
        <taxon>Vibrio</taxon>
    </lineage>
</organism>
<sequence>MNITNNNLYLSLVMSFALIGCGGGGGGGSAPAQTSSAPEEEAVTEVVEAAVEEVAEEVEAVVEPITSTAQTVQDLIVPDGFSFDPITEMNIDIDISSLSTQRAYVSIYSEYEMSDTGMLVPSGDHKLAGQALEAGTGNIDIIYADGIDKVLAEVWFYDGSDPIQKELTADDNTFYY</sequence>
<reference evidence="1 2" key="1">
    <citation type="submission" date="2020-01" db="EMBL/GenBank/DDBJ databases">
        <title>Whole genome and functional gene identification of agarase of Vibrio HN897.</title>
        <authorList>
            <person name="Liu Y."/>
            <person name="Zhao Z."/>
        </authorList>
    </citation>
    <scope>NUCLEOTIDE SEQUENCE [LARGE SCALE GENOMIC DNA]</scope>
    <source>
        <strain evidence="1 2">HN897</strain>
    </source>
</reference>
<dbReference type="EMBL" id="CP047475">
    <property type="protein sequence ID" value="QIA63641.1"/>
    <property type="molecule type" value="Genomic_DNA"/>
</dbReference>